<dbReference type="EMBL" id="JAICBX010000006">
    <property type="protein sequence ID" value="MBW8640405.1"/>
    <property type="molecule type" value="Genomic_DNA"/>
</dbReference>
<gene>
    <name evidence="1" type="ORF">K1W69_24650</name>
</gene>
<evidence type="ECO:0000313" key="1">
    <source>
        <dbReference type="EMBL" id="MBW8640405.1"/>
    </source>
</evidence>
<evidence type="ECO:0000313" key="2">
    <source>
        <dbReference type="Proteomes" id="UP001196509"/>
    </source>
</evidence>
<dbReference type="Proteomes" id="UP001196509">
    <property type="component" value="Unassembled WGS sequence"/>
</dbReference>
<sequence>MSFFDIFWGVVNREVRNRTLARQTLSLLILIAQGDRMIPSERMEAASAAAHKLNKYLSSLRGWLTFPDQENAIAADHIADIERRARREFGKLAEIFEDKARKG</sequence>
<name>A0AAE2ZTQ4_9HYPH</name>
<keyword evidence="2" id="KW-1185">Reference proteome</keyword>
<proteinExistence type="predicted"/>
<protein>
    <submittedName>
        <fullName evidence="1">Uncharacterized protein</fullName>
    </submittedName>
</protein>
<dbReference type="RefSeq" id="WP_220231135.1">
    <property type="nucleotide sequence ID" value="NZ_JAICBX010000006.1"/>
</dbReference>
<reference evidence="1" key="1">
    <citation type="submission" date="2021-08" db="EMBL/GenBank/DDBJ databases">
        <title>Hoeflea bacterium WL0058 sp. nov., isolated from the sediment.</title>
        <authorList>
            <person name="Wang L."/>
            <person name="Zhang D."/>
        </authorList>
    </citation>
    <scope>NUCLEOTIDE SEQUENCE</scope>
    <source>
        <strain evidence="1">WL0058</strain>
    </source>
</reference>
<accession>A0AAE2ZTQ4</accession>
<dbReference type="AlphaFoldDB" id="A0AAE2ZTQ4"/>
<comment type="caution">
    <text evidence="1">The sequence shown here is derived from an EMBL/GenBank/DDBJ whole genome shotgun (WGS) entry which is preliminary data.</text>
</comment>
<organism evidence="1 2">
    <name type="scientific">Flavimaribacter sediminis</name>
    <dbReference type="NCBI Taxonomy" id="2865987"/>
    <lineage>
        <taxon>Bacteria</taxon>
        <taxon>Pseudomonadati</taxon>
        <taxon>Pseudomonadota</taxon>
        <taxon>Alphaproteobacteria</taxon>
        <taxon>Hyphomicrobiales</taxon>
        <taxon>Rhizobiaceae</taxon>
        <taxon>Flavimaribacter</taxon>
    </lineage>
</organism>